<dbReference type="AlphaFoldDB" id="N2AG45"/>
<dbReference type="STRING" id="2044587.C824_04404"/>
<sequence length="62" mass="6923">MVTISGSGAYNKVEQGFRRGLTAAASPGGYRPLPSWSLTERRCMETGRDVDEKKKRMAKLYL</sequence>
<proteinExistence type="predicted"/>
<gene>
    <name evidence="1" type="ORF">EBB54_18710</name>
</gene>
<dbReference type="EMBL" id="RHJS01000002">
    <property type="protein sequence ID" value="RRK33144.1"/>
    <property type="molecule type" value="Genomic_DNA"/>
</dbReference>
<protein>
    <submittedName>
        <fullName evidence="1">Uncharacterized protein</fullName>
    </submittedName>
</protein>
<accession>N2AG45</accession>
<name>N2AG45_9FIRM</name>
<dbReference type="Proteomes" id="UP000274920">
    <property type="component" value="Unassembled WGS sequence"/>
</dbReference>
<dbReference type="RefSeq" id="WP_004070174.1">
    <property type="nucleotide sequence ID" value="NZ_RHJS01000002.1"/>
</dbReference>
<organism evidence="1 2">
    <name type="scientific">Schaedlerella arabinosiphila</name>
    <dbReference type="NCBI Taxonomy" id="2044587"/>
    <lineage>
        <taxon>Bacteria</taxon>
        <taxon>Bacillati</taxon>
        <taxon>Bacillota</taxon>
        <taxon>Clostridia</taxon>
        <taxon>Lachnospirales</taxon>
        <taxon>Lachnospiraceae</taxon>
        <taxon>Schaedlerella</taxon>
    </lineage>
</organism>
<dbReference type="HOGENOM" id="CLU_2896210_0_0_9"/>
<evidence type="ECO:0000313" key="1">
    <source>
        <dbReference type="EMBL" id="RRK33144.1"/>
    </source>
</evidence>
<evidence type="ECO:0000313" key="2">
    <source>
        <dbReference type="Proteomes" id="UP000274920"/>
    </source>
</evidence>
<keyword evidence="2" id="KW-1185">Reference proteome</keyword>
<reference evidence="1" key="1">
    <citation type="submission" date="2018-10" db="EMBL/GenBank/DDBJ databases">
        <title>Schaedlerella arabinophila gen. nov. sp. nov., isolated from the mouse intestinal tract and comparative analysis with the genome of the closely related altered Schaedler flora strain ASF502.</title>
        <authorList>
            <person name="Miyake S."/>
            <person name="Soh M."/>
            <person name="Seedorf H."/>
        </authorList>
    </citation>
    <scope>NUCLEOTIDE SEQUENCE [LARGE SCALE GENOMIC DNA]</scope>
    <source>
        <strain evidence="1">DSM 106076</strain>
    </source>
</reference>
<accession>A0A3R8LGY9</accession>
<comment type="caution">
    <text evidence="1">The sequence shown here is derived from an EMBL/GenBank/DDBJ whole genome shotgun (WGS) entry which is preliminary data.</text>
</comment>